<feature type="region of interest" description="Disordered" evidence="1">
    <location>
        <begin position="1"/>
        <end position="30"/>
    </location>
</feature>
<dbReference type="AlphaFoldDB" id="A0A4Q4M372"/>
<evidence type="ECO:0000313" key="2">
    <source>
        <dbReference type="EMBL" id="RYN41609.1"/>
    </source>
</evidence>
<organism evidence="2 3">
    <name type="scientific">Alternaria tenuissima</name>
    <dbReference type="NCBI Taxonomy" id="119927"/>
    <lineage>
        <taxon>Eukaryota</taxon>
        <taxon>Fungi</taxon>
        <taxon>Dikarya</taxon>
        <taxon>Ascomycota</taxon>
        <taxon>Pezizomycotina</taxon>
        <taxon>Dothideomycetes</taxon>
        <taxon>Pleosporomycetidae</taxon>
        <taxon>Pleosporales</taxon>
        <taxon>Pleosporineae</taxon>
        <taxon>Pleosporaceae</taxon>
        <taxon>Alternaria</taxon>
        <taxon>Alternaria sect. Alternaria</taxon>
        <taxon>Alternaria alternata complex</taxon>
    </lineage>
</organism>
<sequence>MAEYLDSTNDSSDVDMYEYAEPSPDTGYDTQVDEDIDRTLDEVYASPKTKQQDQAIIFMLEVNTRDDLLRLTETFTAAQDAGYNHCLSIISEIPAEDRARRFAAIESLSMHATSEPLGDLERKPRTGGETYHQARNRGSTASTSGVPRPIPPSDTAVWDSKAVVQSTEGELGDRLLRSSNICRTTI</sequence>
<feature type="region of interest" description="Disordered" evidence="1">
    <location>
        <begin position="114"/>
        <end position="154"/>
    </location>
</feature>
<protein>
    <submittedName>
        <fullName evidence="2">Uncharacterized protein</fullName>
    </submittedName>
</protein>
<comment type="caution">
    <text evidence="2">The sequence shown here is derived from an EMBL/GenBank/DDBJ whole genome shotgun (WGS) entry which is preliminary data.</text>
</comment>
<evidence type="ECO:0000313" key="3">
    <source>
        <dbReference type="Proteomes" id="UP000292402"/>
    </source>
</evidence>
<feature type="compositionally biased region" description="Polar residues" evidence="1">
    <location>
        <begin position="1"/>
        <end position="11"/>
    </location>
</feature>
<gene>
    <name evidence="2" type="ORF">AA0114_g10754</name>
</gene>
<proteinExistence type="predicted"/>
<name>A0A4Q4M372_9PLEO</name>
<evidence type="ECO:0000256" key="1">
    <source>
        <dbReference type="SAM" id="MobiDB-lite"/>
    </source>
</evidence>
<feature type="compositionally biased region" description="Polar residues" evidence="1">
    <location>
        <begin position="136"/>
        <end position="145"/>
    </location>
</feature>
<dbReference type="Proteomes" id="UP000292402">
    <property type="component" value="Unassembled WGS sequence"/>
</dbReference>
<reference evidence="3" key="1">
    <citation type="journal article" date="2019" name="bioRxiv">
        <title>Genomics, evolutionary history and diagnostics of the Alternaria alternata species group including apple and Asian pear pathotypes.</title>
        <authorList>
            <person name="Armitage A.D."/>
            <person name="Cockerton H.M."/>
            <person name="Sreenivasaprasad S."/>
            <person name="Woodhall J.W."/>
            <person name="Lane C.R."/>
            <person name="Harrison R.J."/>
            <person name="Clarkson J.P."/>
        </authorList>
    </citation>
    <scope>NUCLEOTIDE SEQUENCE [LARGE SCALE GENOMIC DNA]</scope>
    <source>
        <strain evidence="3">FERA 1082</strain>
    </source>
</reference>
<dbReference type="EMBL" id="PDXA01000050">
    <property type="protein sequence ID" value="RYN41609.1"/>
    <property type="molecule type" value="Genomic_DNA"/>
</dbReference>
<accession>A0A4Q4M372</accession>